<gene>
    <name evidence="1" type="ORF">GKD67_14380</name>
</gene>
<proteinExistence type="predicted"/>
<reference evidence="1 2" key="1">
    <citation type="journal article" date="2019" name="Nat. Med.">
        <title>A library of human gut bacterial isolates paired with longitudinal multiomics data enables mechanistic microbiome research.</title>
        <authorList>
            <person name="Poyet M."/>
            <person name="Groussin M."/>
            <person name="Gibbons S.M."/>
            <person name="Avila-Pacheco J."/>
            <person name="Jiang X."/>
            <person name="Kearney S.M."/>
            <person name="Perrotta A.R."/>
            <person name="Berdy B."/>
            <person name="Zhao S."/>
            <person name="Lieberman T.D."/>
            <person name="Swanson P.K."/>
            <person name="Smith M."/>
            <person name="Roesemann S."/>
            <person name="Alexander J.E."/>
            <person name="Rich S.A."/>
            <person name="Livny J."/>
            <person name="Vlamakis H."/>
            <person name="Clish C."/>
            <person name="Bullock K."/>
            <person name="Deik A."/>
            <person name="Scott J."/>
            <person name="Pierce K.A."/>
            <person name="Xavier R.J."/>
            <person name="Alm E.J."/>
        </authorList>
    </citation>
    <scope>NUCLEOTIDE SEQUENCE [LARGE SCALE GENOMIC DNA]</scope>
    <source>
        <strain evidence="1 2">BIOML-A9</strain>
    </source>
</reference>
<comment type="caution">
    <text evidence="1">The sequence shown here is derived from an EMBL/GenBank/DDBJ whole genome shotgun (WGS) entry which is preliminary data.</text>
</comment>
<sequence length="138" mass="16145">MRNLLLVIFLLIISISYGQTLYLYGGTNHDVFLGCINCDDYSSSSIWNEYSEYGSNYSSTSIWNEYSDYGSEYSTYSPWNEYASYPPVIVDSRGNFYGYLTTNEYHAKRARSSLALLLCKYYDLIREDVSVWYKKIFE</sequence>
<organism evidence="1 2">
    <name type="scientific">Parabacteroides distasonis</name>
    <dbReference type="NCBI Taxonomy" id="823"/>
    <lineage>
        <taxon>Bacteria</taxon>
        <taxon>Pseudomonadati</taxon>
        <taxon>Bacteroidota</taxon>
        <taxon>Bacteroidia</taxon>
        <taxon>Bacteroidales</taxon>
        <taxon>Tannerellaceae</taxon>
        <taxon>Parabacteroides</taxon>
    </lineage>
</organism>
<evidence type="ECO:0000313" key="2">
    <source>
        <dbReference type="Proteomes" id="UP000461276"/>
    </source>
</evidence>
<evidence type="ECO:0000313" key="1">
    <source>
        <dbReference type="EMBL" id="MRY94388.1"/>
    </source>
</evidence>
<protein>
    <recommendedName>
        <fullName evidence="3">Glycyl-tRNA synthetase subunit alpha</fullName>
    </recommendedName>
</protein>
<evidence type="ECO:0008006" key="3">
    <source>
        <dbReference type="Google" id="ProtNLM"/>
    </source>
</evidence>
<dbReference type="AlphaFoldDB" id="A0A7K0GWX7"/>
<accession>A0A7K0GWX7</accession>
<dbReference type="EMBL" id="WKMY01000010">
    <property type="protein sequence ID" value="MRY94388.1"/>
    <property type="molecule type" value="Genomic_DNA"/>
</dbReference>
<name>A0A7K0GWX7_PARDI</name>
<dbReference type="Proteomes" id="UP000461276">
    <property type="component" value="Unassembled WGS sequence"/>
</dbReference>